<dbReference type="InterPro" id="IPR003812">
    <property type="entry name" value="Fido"/>
</dbReference>
<dbReference type="InterPro" id="IPR036597">
    <property type="entry name" value="Fido-like_dom_sf"/>
</dbReference>
<sequence length="394" mass="45540">MLSNSADTDEKVNFPSDEVKVYLNDTTKEIQNGNLGKKEAVTVNQTIKLFTELGNLRKEKTLKKATSEILNLNQIIEYQENSKKSSKKKSDVDYFPKPALIWNNEFEKLFTAPKVGEGGQVLKQLSKLKDEMNSYRPLPKEMVEQLDKQVKIEHVWSSNAIEGSTLTRYETASIIDTGVTVNKKSVRETLEAINLSEAYEYMMSLVSEKQDLSETIIRDLNRLATLNTAMSPELAGVYRITEAWPSRYEDHPYTEPFNIRPEMEQLIRWSKENRENLHPAIYAADLHQKFVSIHPFSDGNGRTARLLMNLSLTEEGYPVINIQPDRKSREKYMEALAYSRQTGDLTLFENIIIDYVYETLDKRLEILKLYEKNTEEAKKQTNLFSNSLKKKKER</sequence>
<dbReference type="GO" id="GO:0005524">
    <property type="term" value="F:ATP binding"/>
    <property type="evidence" value="ECO:0007669"/>
    <property type="project" value="UniProtKB-KW"/>
</dbReference>
<evidence type="ECO:0000256" key="2">
    <source>
        <dbReference type="PIRSR" id="PIRSR640198-2"/>
    </source>
</evidence>
<feature type="active site" evidence="1">
    <location>
        <position position="294"/>
    </location>
</feature>
<organism evidence="5 6">
    <name type="scientific">Ligilactobacillus salivarius</name>
    <dbReference type="NCBI Taxonomy" id="1624"/>
    <lineage>
        <taxon>Bacteria</taxon>
        <taxon>Bacillati</taxon>
        <taxon>Bacillota</taxon>
        <taxon>Bacilli</taxon>
        <taxon>Lactobacillales</taxon>
        <taxon>Lactobacillaceae</taxon>
        <taxon>Ligilactobacillus</taxon>
    </lineage>
</organism>
<dbReference type="PANTHER" id="PTHR13504:SF38">
    <property type="entry name" value="FIDO DOMAIN-CONTAINING PROTEIN"/>
    <property type="match status" value="1"/>
</dbReference>
<keyword evidence="5" id="KW-0614">Plasmid</keyword>
<dbReference type="EMBL" id="CP123972">
    <property type="protein sequence ID" value="WII29489.1"/>
    <property type="molecule type" value="Genomic_DNA"/>
</dbReference>
<accession>A0AAX3XAK3</accession>
<feature type="binding site" evidence="2">
    <location>
        <begin position="298"/>
        <end position="305"/>
    </location>
    <ligand>
        <name>ATP</name>
        <dbReference type="ChEBI" id="CHEBI:30616"/>
    </ligand>
</feature>
<evidence type="ECO:0000256" key="1">
    <source>
        <dbReference type="PIRSR" id="PIRSR640198-1"/>
    </source>
</evidence>
<protein>
    <submittedName>
        <fullName evidence="5">Fic family protein</fullName>
    </submittedName>
</protein>
<proteinExistence type="predicted"/>
<dbReference type="AlphaFoldDB" id="A0AAX3XAK3"/>
<dbReference type="Gene3D" id="1.10.3290.10">
    <property type="entry name" value="Fido-like domain"/>
    <property type="match status" value="1"/>
</dbReference>
<evidence type="ECO:0000313" key="5">
    <source>
        <dbReference type="EMBL" id="WII29489.1"/>
    </source>
</evidence>
<keyword evidence="2" id="KW-0547">Nucleotide-binding</keyword>
<name>A0AAX3XAK3_9LACO</name>
<evidence type="ECO:0000256" key="3">
    <source>
        <dbReference type="PIRSR" id="PIRSR640198-3"/>
    </source>
</evidence>
<evidence type="ECO:0000259" key="4">
    <source>
        <dbReference type="PROSITE" id="PS51459"/>
    </source>
</evidence>
<evidence type="ECO:0000313" key="6">
    <source>
        <dbReference type="Proteomes" id="UP001231316"/>
    </source>
</evidence>
<dbReference type="InterPro" id="IPR040198">
    <property type="entry name" value="Fido_containing"/>
</dbReference>
<geneLocation type="plasmid" evidence="5 6">
    <name>unnamed1</name>
</geneLocation>
<gene>
    <name evidence="5" type="ORF">QFE45_09955</name>
</gene>
<dbReference type="Pfam" id="PF02661">
    <property type="entry name" value="Fic"/>
    <property type="match status" value="1"/>
</dbReference>
<reference evidence="5" key="1">
    <citation type="submission" date="2023-04" db="EMBL/GenBank/DDBJ databases">
        <title>Four porcine-derived lactic acid bacteria strains analyses and their evaluation as potential probiotics based on genomics.</title>
        <authorList>
            <person name="Niu D."/>
        </authorList>
    </citation>
    <scope>NUCLEOTIDE SEQUENCE</scope>
    <source>
        <strain evidence="5">ZSA5</strain>
        <plasmid evidence="5">unnamed1</plasmid>
    </source>
</reference>
<keyword evidence="2" id="KW-0067">ATP-binding</keyword>
<feature type="site" description="Important for autoinhibition of adenylyltransferase activity" evidence="3">
    <location>
        <position position="162"/>
    </location>
</feature>
<dbReference type="SUPFAM" id="SSF140931">
    <property type="entry name" value="Fic-like"/>
    <property type="match status" value="1"/>
</dbReference>
<dbReference type="Proteomes" id="UP001231316">
    <property type="component" value="Plasmid unnamed1"/>
</dbReference>
<dbReference type="PANTHER" id="PTHR13504">
    <property type="entry name" value="FIDO DOMAIN-CONTAINING PROTEIN DDB_G0283145"/>
    <property type="match status" value="1"/>
</dbReference>
<dbReference type="PROSITE" id="PS51459">
    <property type="entry name" value="FIDO"/>
    <property type="match status" value="1"/>
</dbReference>
<feature type="domain" description="Fido" evidence="4">
    <location>
        <begin position="212"/>
        <end position="358"/>
    </location>
</feature>